<feature type="transmembrane region" description="Helical" evidence="1">
    <location>
        <begin position="33"/>
        <end position="56"/>
    </location>
</feature>
<keyword evidence="1" id="KW-1133">Transmembrane helix</keyword>
<evidence type="ECO:0000256" key="1">
    <source>
        <dbReference type="SAM" id="Phobius"/>
    </source>
</evidence>
<dbReference type="Proteomes" id="UP000297407">
    <property type="component" value="Unassembled WGS sequence"/>
</dbReference>
<keyword evidence="1" id="KW-0812">Transmembrane</keyword>
<reference evidence="2 3" key="1">
    <citation type="submission" date="2019-04" db="EMBL/GenBank/DDBJ databases">
        <title>Flavobacterium sp. strain DS2-A Genome sequencing and assembly.</title>
        <authorList>
            <person name="Kim I."/>
        </authorList>
    </citation>
    <scope>NUCLEOTIDE SEQUENCE [LARGE SCALE GENOMIC DNA]</scope>
    <source>
        <strain evidence="2 3">DS2-A</strain>
    </source>
</reference>
<dbReference type="RefSeq" id="WP_135525026.1">
    <property type="nucleotide sequence ID" value="NZ_SRLH01000001.1"/>
</dbReference>
<name>A0A4Z0LD55_9FLAO</name>
<evidence type="ECO:0000313" key="2">
    <source>
        <dbReference type="EMBL" id="TGD59820.1"/>
    </source>
</evidence>
<keyword evidence="3" id="KW-1185">Reference proteome</keyword>
<comment type="caution">
    <text evidence="2">The sequence shown here is derived from an EMBL/GenBank/DDBJ whole genome shotgun (WGS) entry which is preliminary data.</text>
</comment>
<sequence>MGTLFFAAMGWCGTKYPGWWWGPKPPHPDPEPWWKYAVISIVGIGVGIAGGMFFNNSIANDTVFAGQGMIASGLFSLAASNIVTGIASIAMDSRKQ</sequence>
<organism evidence="2 3">
    <name type="scientific">Flavobacterium humi</name>
    <dbReference type="NCBI Taxonomy" id="2562683"/>
    <lineage>
        <taxon>Bacteria</taxon>
        <taxon>Pseudomonadati</taxon>
        <taxon>Bacteroidota</taxon>
        <taxon>Flavobacteriia</taxon>
        <taxon>Flavobacteriales</taxon>
        <taxon>Flavobacteriaceae</taxon>
        <taxon>Flavobacterium</taxon>
    </lineage>
</organism>
<proteinExistence type="predicted"/>
<accession>A0A4Z0LD55</accession>
<protein>
    <submittedName>
        <fullName evidence="2">Uncharacterized protein</fullName>
    </submittedName>
</protein>
<feature type="transmembrane region" description="Helical" evidence="1">
    <location>
        <begin position="68"/>
        <end position="91"/>
    </location>
</feature>
<keyword evidence="1" id="KW-0472">Membrane</keyword>
<gene>
    <name evidence="2" type="ORF">E4635_02500</name>
</gene>
<dbReference type="EMBL" id="SRLH01000001">
    <property type="protein sequence ID" value="TGD59820.1"/>
    <property type="molecule type" value="Genomic_DNA"/>
</dbReference>
<dbReference type="OrthoDB" id="1363024at2"/>
<dbReference type="AlphaFoldDB" id="A0A4Z0LD55"/>
<evidence type="ECO:0000313" key="3">
    <source>
        <dbReference type="Proteomes" id="UP000297407"/>
    </source>
</evidence>